<evidence type="ECO:0000256" key="2">
    <source>
        <dbReference type="ARBA" id="ARBA00022475"/>
    </source>
</evidence>
<protein>
    <submittedName>
        <fullName evidence="7">Lipopolysaccharide export system permease protein</fullName>
    </submittedName>
</protein>
<accession>A0A840TT46</accession>
<gene>
    <name evidence="7" type="ORF">HNQ92_001306</name>
</gene>
<dbReference type="AlphaFoldDB" id="A0A840TT46"/>
<feature type="transmembrane region" description="Helical" evidence="6">
    <location>
        <begin position="386"/>
        <end position="404"/>
    </location>
</feature>
<comment type="caution">
    <text evidence="7">The sequence shown here is derived from an EMBL/GenBank/DDBJ whole genome shotgun (WGS) entry which is preliminary data.</text>
</comment>
<dbReference type="EMBL" id="JACHGF010000002">
    <property type="protein sequence ID" value="MBB5283180.1"/>
    <property type="molecule type" value="Genomic_DNA"/>
</dbReference>
<evidence type="ECO:0000313" key="7">
    <source>
        <dbReference type="EMBL" id="MBB5283180.1"/>
    </source>
</evidence>
<dbReference type="PANTHER" id="PTHR33529:SF6">
    <property type="entry name" value="YJGP_YJGQ FAMILY PERMEASE"/>
    <property type="match status" value="1"/>
</dbReference>
<dbReference type="GO" id="GO:0015920">
    <property type="term" value="P:lipopolysaccharide transport"/>
    <property type="evidence" value="ECO:0007669"/>
    <property type="project" value="TreeGrafter"/>
</dbReference>
<evidence type="ECO:0000313" key="8">
    <source>
        <dbReference type="Proteomes" id="UP000557307"/>
    </source>
</evidence>
<keyword evidence="8" id="KW-1185">Reference proteome</keyword>
<keyword evidence="5 6" id="KW-0472">Membrane</keyword>
<comment type="subcellular location">
    <subcellularLocation>
        <location evidence="1">Cell membrane</location>
        <topology evidence="1">Multi-pass membrane protein</topology>
    </subcellularLocation>
</comment>
<dbReference type="PANTHER" id="PTHR33529">
    <property type="entry name" value="SLR0882 PROTEIN-RELATED"/>
    <property type="match status" value="1"/>
</dbReference>
<dbReference type="RefSeq" id="WP_184172347.1">
    <property type="nucleotide sequence ID" value="NZ_JACHGF010000002.1"/>
</dbReference>
<dbReference type="Proteomes" id="UP000557307">
    <property type="component" value="Unassembled WGS sequence"/>
</dbReference>
<organism evidence="7 8">
    <name type="scientific">Rhabdobacter roseus</name>
    <dbReference type="NCBI Taxonomy" id="1655419"/>
    <lineage>
        <taxon>Bacteria</taxon>
        <taxon>Pseudomonadati</taxon>
        <taxon>Bacteroidota</taxon>
        <taxon>Cytophagia</taxon>
        <taxon>Cytophagales</taxon>
        <taxon>Cytophagaceae</taxon>
        <taxon>Rhabdobacter</taxon>
    </lineage>
</organism>
<keyword evidence="2" id="KW-1003">Cell membrane</keyword>
<evidence type="ECO:0000256" key="1">
    <source>
        <dbReference type="ARBA" id="ARBA00004651"/>
    </source>
</evidence>
<proteinExistence type="predicted"/>
<feature type="transmembrane region" description="Helical" evidence="6">
    <location>
        <begin position="440"/>
        <end position="462"/>
    </location>
</feature>
<feature type="transmembrane region" description="Helical" evidence="6">
    <location>
        <begin position="12"/>
        <end position="33"/>
    </location>
</feature>
<dbReference type="GO" id="GO:0043190">
    <property type="term" value="C:ATP-binding cassette (ABC) transporter complex"/>
    <property type="evidence" value="ECO:0007669"/>
    <property type="project" value="TreeGrafter"/>
</dbReference>
<keyword evidence="3 6" id="KW-0812">Transmembrane</keyword>
<evidence type="ECO:0000256" key="6">
    <source>
        <dbReference type="SAM" id="Phobius"/>
    </source>
</evidence>
<feature type="transmembrane region" description="Helical" evidence="6">
    <location>
        <begin position="53"/>
        <end position="78"/>
    </location>
</feature>
<sequence>MKKLDKLVIQSFWGPFVVTLSVVVFIFLMRIMIFYIDDFVSKDLGLSEYSRLFFYFSLSTIPIALPLAMLLSSLMAFGNLGEFFELTAIKSAGISVVRAMRPLFIIAVFVSVFSFFFNDRVVPWANLKGYSLLYDIKTTKATLKIKEGIFYNDLPGYSIKVDKKLPDGRTMKGMVIYKHDSRSYERGNTQIILADSGRIYSIHDNTYLVIELFDGSNYQEMVEGFDNRQPVYPAASGNSALSAKFVRNEFQNYKLVESLESFGMKSTDEEQFKYHEFMKNIDALNQAADSIRKDVDQAQKNLIPNSQQYYSYTFKSEADYGNRLTPGKWVDSLLRRPVVDSVRKEIITNALSSANSVASFATTNKEYLSNKNKERSRYELQKQHKYTEALSCLIMFLIGAPLGAIIKKGGFGVPVLVSIVFFILMYVLTIQGDKFVKEGLVGVLFGAWLANGVLFMAGMYFIDRARNDSRLFEKDSYQVFIKKMRDRIQARRQSKKAQSLMAEEMEI</sequence>
<keyword evidence="4 6" id="KW-1133">Transmembrane helix</keyword>
<evidence type="ECO:0000256" key="5">
    <source>
        <dbReference type="ARBA" id="ARBA00023136"/>
    </source>
</evidence>
<evidence type="ECO:0000256" key="4">
    <source>
        <dbReference type="ARBA" id="ARBA00022989"/>
    </source>
</evidence>
<dbReference type="InterPro" id="IPR005495">
    <property type="entry name" value="LptG/LptF_permease"/>
</dbReference>
<name>A0A840TT46_9BACT</name>
<reference evidence="7 8" key="1">
    <citation type="submission" date="2020-08" db="EMBL/GenBank/DDBJ databases">
        <title>Genomic Encyclopedia of Type Strains, Phase IV (KMG-IV): sequencing the most valuable type-strain genomes for metagenomic binning, comparative biology and taxonomic classification.</title>
        <authorList>
            <person name="Goeker M."/>
        </authorList>
    </citation>
    <scope>NUCLEOTIDE SEQUENCE [LARGE SCALE GENOMIC DNA]</scope>
    <source>
        <strain evidence="7 8">DSM 105074</strain>
    </source>
</reference>
<evidence type="ECO:0000256" key="3">
    <source>
        <dbReference type="ARBA" id="ARBA00022692"/>
    </source>
</evidence>
<feature type="transmembrane region" description="Helical" evidence="6">
    <location>
        <begin position="99"/>
        <end position="117"/>
    </location>
</feature>
<feature type="transmembrane region" description="Helical" evidence="6">
    <location>
        <begin position="411"/>
        <end position="428"/>
    </location>
</feature>
<dbReference type="Pfam" id="PF03739">
    <property type="entry name" value="LptF_LptG"/>
    <property type="match status" value="1"/>
</dbReference>